<dbReference type="InterPro" id="IPR009061">
    <property type="entry name" value="DNA-bd_dom_put_sf"/>
</dbReference>
<gene>
    <name evidence="3" type="ORF">K8V90_01835</name>
</gene>
<dbReference type="Gene3D" id="1.10.1660.10">
    <property type="match status" value="1"/>
</dbReference>
<dbReference type="Proteomes" id="UP000776700">
    <property type="component" value="Unassembled WGS sequence"/>
</dbReference>
<dbReference type="GO" id="GO:0003677">
    <property type="term" value="F:DNA binding"/>
    <property type="evidence" value="ECO:0007669"/>
    <property type="project" value="InterPro"/>
</dbReference>
<sequence>MDDNIIDVNIENKFYTIEEVAEITDIDAFKISFYSEKLGDILKINKVGMYQVFDNIDVSNINRIKSLEEEGKSISQIRDYLINSKNEVLLERKVEPTEKDFLDFFVEIIHRQNLKIDEVIKANNDMVEVFKKLIDTQVLLPASNEEILKEVGATIDSKLENLKNEINQSLKENIEEQNKEMKDDLKYVKERLHFAYVTEKEIEENKKQPFNRLKKWFTGVK</sequence>
<evidence type="ECO:0000259" key="2">
    <source>
        <dbReference type="Pfam" id="PF13411"/>
    </source>
</evidence>
<keyword evidence="1" id="KW-0175">Coiled coil</keyword>
<dbReference type="EMBL" id="DYUB01000066">
    <property type="protein sequence ID" value="HJG95826.1"/>
    <property type="molecule type" value="Genomic_DNA"/>
</dbReference>
<dbReference type="SUPFAM" id="SSF46955">
    <property type="entry name" value="Putative DNA-binding domain"/>
    <property type="match status" value="1"/>
</dbReference>
<organism evidence="3 4">
    <name type="scientific">Romboutsia timonensis</name>
    <dbReference type="NCBI Taxonomy" id="1776391"/>
    <lineage>
        <taxon>Bacteria</taxon>
        <taxon>Bacillati</taxon>
        <taxon>Bacillota</taxon>
        <taxon>Clostridia</taxon>
        <taxon>Peptostreptococcales</taxon>
        <taxon>Peptostreptococcaceae</taxon>
        <taxon>Romboutsia</taxon>
    </lineage>
</organism>
<name>A0A921MZ06_9FIRM</name>
<evidence type="ECO:0000313" key="3">
    <source>
        <dbReference type="EMBL" id="HJG95826.1"/>
    </source>
</evidence>
<reference evidence="3" key="1">
    <citation type="journal article" date="2021" name="PeerJ">
        <title>Extensive microbial diversity within the chicken gut microbiome revealed by metagenomics and culture.</title>
        <authorList>
            <person name="Gilroy R."/>
            <person name="Ravi A."/>
            <person name="Getino M."/>
            <person name="Pursley I."/>
            <person name="Horton D.L."/>
            <person name="Alikhan N.F."/>
            <person name="Baker D."/>
            <person name="Gharbi K."/>
            <person name="Hall N."/>
            <person name="Watson M."/>
            <person name="Adriaenssens E.M."/>
            <person name="Foster-Nyarko E."/>
            <person name="Jarju S."/>
            <person name="Secka A."/>
            <person name="Antonio M."/>
            <person name="Oren A."/>
            <person name="Chaudhuri R.R."/>
            <person name="La Ragione R."/>
            <person name="Hildebrand F."/>
            <person name="Pallen M.J."/>
        </authorList>
    </citation>
    <scope>NUCLEOTIDE SEQUENCE</scope>
    <source>
        <strain evidence="3">1277</strain>
    </source>
</reference>
<feature type="domain" description="HTH merR-type" evidence="2">
    <location>
        <begin position="15"/>
        <end position="81"/>
    </location>
</feature>
<evidence type="ECO:0000313" key="4">
    <source>
        <dbReference type="Proteomes" id="UP000776700"/>
    </source>
</evidence>
<feature type="coiled-coil region" evidence="1">
    <location>
        <begin position="159"/>
        <end position="191"/>
    </location>
</feature>
<dbReference type="AlphaFoldDB" id="A0A921MZ06"/>
<dbReference type="GO" id="GO:0006355">
    <property type="term" value="P:regulation of DNA-templated transcription"/>
    <property type="evidence" value="ECO:0007669"/>
    <property type="project" value="InterPro"/>
</dbReference>
<comment type="caution">
    <text evidence="3">The sequence shown here is derived from an EMBL/GenBank/DDBJ whole genome shotgun (WGS) entry which is preliminary data.</text>
</comment>
<reference evidence="3" key="2">
    <citation type="submission" date="2021-09" db="EMBL/GenBank/DDBJ databases">
        <authorList>
            <person name="Gilroy R."/>
        </authorList>
    </citation>
    <scope>NUCLEOTIDE SEQUENCE</scope>
    <source>
        <strain evidence="3">1277</strain>
    </source>
</reference>
<dbReference type="Pfam" id="PF13411">
    <property type="entry name" value="MerR_1"/>
    <property type="match status" value="1"/>
</dbReference>
<dbReference type="InterPro" id="IPR000551">
    <property type="entry name" value="MerR-type_HTH_dom"/>
</dbReference>
<evidence type="ECO:0000256" key="1">
    <source>
        <dbReference type="SAM" id="Coils"/>
    </source>
</evidence>
<accession>A0A921MZ06</accession>
<proteinExistence type="predicted"/>
<protein>
    <submittedName>
        <fullName evidence="3">Helix-turn-helix domain-containing protein</fullName>
    </submittedName>
</protein>